<evidence type="ECO:0000313" key="5">
    <source>
        <dbReference type="Proteomes" id="UP000664534"/>
    </source>
</evidence>
<feature type="domain" description="UFSP1/2/DUB catalytic" evidence="3">
    <location>
        <begin position="259"/>
        <end position="479"/>
    </location>
</feature>
<dbReference type="OrthoDB" id="288987at2759"/>
<name>A0A8H3HWB0_9LECA</name>
<evidence type="ECO:0000256" key="2">
    <source>
        <dbReference type="SAM" id="MobiDB-lite"/>
    </source>
</evidence>
<organism evidence="4 5">
    <name type="scientific">Imshaugia aleurites</name>
    <dbReference type="NCBI Taxonomy" id="172621"/>
    <lineage>
        <taxon>Eukaryota</taxon>
        <taxon>Fungi</taxon>
        <taxon>Dikarya</taxon>
        <taxon>Ascomycota</taxon>
        <taxon>Pezizomycotina</taxon>
        <taxon>Lecanoromycetes</taxon>
        <taxon>OSLEUM clade</taxon>
        <taxon>Lecanoromycetidae</taxon>
        <taxon>Lecanorales</taxon>
        <taxon>Lecanorineae</taxon>
        <taxon>Parmeliaceae</taxon>
        <taxon>Imshaugia</taxon>
    </lineage>
</organism>
<dbReference type="Gene3D" id="3.90.70.130">
    <property type="match status" value="1"/>
</dbReference>
<accession>A0A8H3HWB0</accession>
<evidence type="ECO:0000313" key="4">
    <source>
        <dbReference type="EMBL" id="CAF9905092.1"/>
    </source>
</evidence>
<dbReference type="EMBL" id="CAJPDT010000001">
    <property type="protein sequence ID" value="CAF9905092.1"/>
    <property type="molecule type" value="Genomic_DNA"/>
</dbReference>
<dbReference type="PANTHER" id="PTHR48153">
    <property type="entry name" value="UFM1-SPECIFIC PROTEASE 2"/>
    <property type="match status" value="1"/>
</dbReference>
<proteinExistence type="predicted"/>
<protein>
    <recommendedName>
        <fullName evidence="3">UFSP1/2/DUB catalytic domain-containing protein</fullName>
    </recommendedName>
</protein>
<dbReference type="Proteomes" id="UP000664534">
    <property type="component" value="Unassembled WGS sequence"/>
</dbReference>
<dbReference type="PANTHER" id="PTHR48153:SF4">
    <property type="entry name" value="UBIQUITIN CARBOXYL-TERMINAL HYDROLASE MUG105"/>
    <property type="match status" value="1"/>
</dbReference>
<feature type="region of interest" description="Disordered" evidence="2">
    <location>
        <begin position="168"/>
        <end position="199"/>
    </location>
</feature>
<keyword evidence="1" id="KW-0378">Hydrolase</keyword>
<evidence type="ECO:0000259" key="3">
    <source>
        <dbReference type="Pfam" id="PF07910"/>
    </source>
</evidence>
<sequence>MKTGELLDCPFCAFTDHDHYFLLQHVETIHPEGGRPSPFAVREQPTHQVEPPIDEMEGATRTSSDYIECQCGEFCLLTELESHLDMHNAEDMGFDEVSRAAAGVAAPESTFHPGEASSPRMEYPVPTPPHIVTSDPSRPIPIKSVVERSHRSTSRKSGNSVRDFIGVLRHSTSPPSRKSSQAARNRVPRRLGRAELGPHAHEERMPDWLRKELEIGAKIKVTNQITPDGRLLRIESIANEVRGVIPVIAQLCEQDVAVSRAYLCHSDVTHVVKLAKEGGFCGYRNIQMMISYIRDARSAGHQHFQGRLPSIIQIQDMIEIAWDRGFNSLGRIETGGIRGTRKYIGTPEAQALLQNFGIGCSADAFSEGKELPTHERLLEAVEQYFLASCPASDSSHKVFRTSLPPIYFQHPGHSMTIVGFERRNNGSCELLVLDPMFKPSPGVSRFIGLQFRTAAPEKLLKAYRRGSSYLRKYSTFEILKLASGAPERAGWRGL</sequence>
<reference evidence="4" key="1">
    <citation type="submission" date="2021-03" db="EMBL/GenBank/DDBJ databases">
        <authorList>
            <person name="Tagirdzhanova G."/>
        </authorList>
    </citation>
    <scope>NUCLEOTIDE SEQUENCE</scope>
</reference>
<dbReference type="AlphaFoldDB" id="A0A8H3HWB0"/>
<dbReference type="InterPro" id="IPR012462">
    <property type="entry name" value="UFSP1/2_DUB_cat"/>
</dbReference>
<feature type="compositionally biased region" description="Polar residues" evidence="2">
    <location>
        <begin position="170"/>
        <end position="183"/>
    </location>
</feature>
<dbReference type="GO" id="GO:0019783">
    <property type="term" value="F:ubiquitin-like protein peptidase activity"/>
    <property type="evidence" value="ECO:0007669"/>
    <property type="project" value="UniProtKB-ARBA"/>
</dbReference>
<evidence type="ECO:0000256" key="1">
    <source>
        <dbReference type="ARBA" id="ARBA00022801"/>
    </source>
</evidence>
<gene>
    <name evidence="4" type="ORF">IMSHALPRED_000258</name>
</gene>
<dbReference type="Pfam" id="PF07910">
    <property type="entry name" value="Peptidase_C78"/>
    <property type="match status" value="1"/>
</dbReference>
<comment type="caution">
    <text evidence="4">The sequence shown here is derived from an EMBL/GenBank/DDBJ whole genome shotgun (WGS) entry which is preliminary data.</text>
</comment>
<keyword evidence="5" id="KW-1185">Reference proteome</keyword>